<dbReference type="PROSITE" id="PS00928">
    <property type="entry name" value="TREHALASE_2"/>
    <property type="match status" value="1"/>
</dbReference>
<accession>A0AAE0SRU4</accession>
<keyword evidence="5 7" id="KW-0378">Hydrolase</keyword>
<name>A0AAE0SRU4_9BIVA</name>
<dbReference type="Pfam" id="PF01204">
    <property type="entry name" value="Trehalase"/>
    <property type="match status" value="1"/>
</dbReference>
<gene>
    <name evidence="10" type="ORF">CHS0354_031670</name>
</gene>
<dbReference type="PANTHER" id="PTHR23403">
    <property type="entry name" value="TREHALASE"/>
    <property type="match status" value="1"/>
</dbReference>
<dbReference type="PRINTS" id="PR00744">
    <property type="entry name" value="GLHYDRLASE37"/>
</dbReference>
<keyword evidence="9" id="KW-0732">Signal</keyword>
<evidence type="ECO:0000256" key="9">
    <source>
        <dbReference type="SAM" id="SignalP"/>
    </source>
</evidence>
<comment type="similarity">
    <text evidence="2 7">Belongs to the glycosyl hydrolase 37 family.</text>
</comment>
<dbReference type="EC" id="3.2.1.28" evidence="3 7"/>
<dbReference type="EMBL" id="JAEAOA010001892">
    <property type="protein sequence ID" value="KAK3596892.1"/>
    <property type="molecule type" value="Genomic_DNA"/>
</dbReference>
<dbReference type="InterPro" id="IPR008928">
    <property type="entry name" value="6-hairpin_glycosidase_sf"/>
</dbReference>
<evidence type="ECO:0000256" key="1">
    <source>
        <dbReference type="ARBA" id="ARBA00001576"/>
    </source>
</evidence>
<keyword evidence="8" id="KW-0812">Transmembrane</keyword>
<proteinExistence type="inferred from homology"/>
<dbReference type="InterPro" id="IPR001661">
    <property type="entry name" value="Glyco_hydro_37"/>
</dbReference>
<dbReference type="InterPro" id="IPR018232">
    <property type="entry name" value="Glyco_hydro_37_CS"/>
</dbReference>
<comment type="caution">
    <text evidence="10">The sequence shown here is derived from an EMBL/GenBank/DDBJ whole genome shotgun (WGS) entry which is preliminary data.</text>
</comment>
<keyword evidence="8" id="KW-1133">Transmembrane helix</keyword>
<reference evidence="10" key="2">
    <citation type="journal article" date="2021" name="Genome Biol. Evol.">
        <title>Developing a high-quality reference genome for a parasitic bivalve with doubly uniparental inheritance (Bivalvia: Unionida).</title>
        <authorList>
            <person name="Smith C.H."/>
        </authorList>
    </citation>
    <scope>NUCLEOTIDE SEQUENCE</scope>
    <source>
        <strain evidence="10">CHS0354</strain>
        <tissue evidence="10">Mantle</tissue>
    </source>
</reference>
<evidence type="ECO:0000256" key="6">
    <source>
        <dbReference type="ARBA" id="ARBA00023295"/>
    </source>
</evidence>
<dbReference type="Proteomes" id="UP001195483">
    <property type="component" value="Unassembled WGS sequence"/>
</dbReference>
<evidence type="ECO:0000256" key="7">
    <source>
        <dbReference type="RuleBase" id="RU361180"/>
    </source>
</evidence>
<dbReference type="GO" id="GO:0005993">
    <property type="term" value="P:trehalose catabolic process"/>
    <property type="evidence" value="ECO:0007669"/>
    <property type="project" value="TreeGrafter"/>
</dbReference>
<evidence type="ECO:0000256" key="8">
    <source>
        <dbReference type="SAM" id="Phobius"/>
    </source>
</evidence>
<evidence type="ECO:0000256" key="2">
    <source>
        <dbReference type="ARBA" id="ARBA00005615"/>
    </source>
</evidence>
<protein>
    <recommendedName>
        <fullName evidence="4 7">Trehalase</fullName>
        <ecNumber evidence="3 7">3.2.1.28</ecNumber>
    </recommendedName>
    <alternativeName>
        <fullName evidence="7">Alpha-trehalose glucohydrolase</fullName>
    </alternativeName>
</protein>
<keyword evidence="8" id="KW-0472">Membrane</keyword>
<reference evidence="10" key="3">
    <citation type="submission" date="2023-05" db="EMBL/GenBank/DDBJ databases">
        <authorList>
            <person name="Smith C.H."/>
        </authorList>
    </citation>
    <scope>NUCLEOTIDE SEQUENCE</scope>
    <source>
        <strain evidence="10">CHS0354</strain>
        <tissue evidence="10">Mantle</tissue>
    </source>
</reference>
<comment type="catalytic activity">
    <reaction evidence="1 7">
        <text>alpha,alpha-trehalose + H2O = alpha-D-glucose + beta-D-glucose</text>
        <dbReference type="Rhea" id="RHEA:32675"/>
        <dbReference type="ChEBI" id="CHEBI:15377"/>
        <dbReference type="ChEBI" id="CHEBI:15903"/>
        <dbReference type="ChEBI" id="CHEBI:16551"/>
        <dbReference type="ChEBI" id="CHEBI:17925"/>
        <dbReference type="EC" id="3.2.1.28"/>
    </reaction>
</comment>
<evidence type="ECO:0000256" key="3">
    <source>
        <dbReference type="ARBA" id="ARBA00012757"/>
    </source>
</evidence>
<feature type="chain" id="PRO_5041949541" description="Trehalase" evidence="9">
    <location>
        <begin position="23"/>
        <end position="609"/>
    </location>
</feature>
<sequence length="609" mass="70970">MMCIRYIFVVLVLITRATFSLGNDDIYPCESRIYCYGQILEAVQMANLFPDSKTFVDMNLKSSPDDIFAKFKQLGNYSKEDLYKFVTDNFAGPGEELQQWKPPDFVENPSFLADIRDADLKDFAKHLCKIWSDLGKTVNIDVKQNPDKYSFLYLEKPFIVPGKRFREVYYWDSYWIVKGLLACQMQTTVKGMLENMISLVKRFGFVPNGGRIYYAMRSQPPFLIPMVYEYYQTTHDLIFLQDNIQHLEDEYEFWQRNRTISILRNGTLHKLNHYASPVNGPRPESYKEDIITFDGMTEVEKRTVLPHITSACESGWDFSSRWMKRDPHQPLTLNTTITSDIVPVDLNSVLCWNEKIMAYFYNITGNVTKSSYFQDQHNRRRASIQDVLWNDDVGIWQDYTVGKESHRDYFYASHIYPLFADCVSNDHNSVEREKRIIAYLEQQQVLHYEGGVPASIINTTQQWDFPNAWPPLQHVMIKSLERGKLQTTRDKALYLTSKWIYSNWKGWKETGKMFEKYDATKPGKRGGGGEYDVQARFGWTNGVVLDLLKEYGSQISLQEIPQFDSTKDGAFLKEATTCKSEGTTLDILMVFILSFTILIFNFLTICQRM</sequence>
<dbReference type="PANTHER" id="PTHR23403:SF1">
    <property type="entry name" value="TREHALASE"/>
    <property type="match status" value="1"/>
</dbReference>
<feature type="signal peptide" evidence="9">
    <location>
        <begin position="1"/>
        <end position="22"/>
    </location>
</feature>
<dbReference type="SUPFAM" id="SSF48208">
    <property type="entry name" value="Six-hairpin glycosidases"/>
    <property type="match status" value="1"/>
</dbReference>
<organism evidence="10 11">
    <name type="scientific">Potamilus streckersoni</name>
    <dbReference type="NCBI Taxonomy" id="2493646"/>
    <lineage>
        <taxon>Eukaryota</taxon>
        <taxon>Metazoa</taxon>
        <taxon>Spiralia</taxon>
        <taxon>Lophotrochozoa</taxon>
        <taxon>Mollusca</taxon>
        <taxon>Bivalvia</taxon>
        <taxon>Autobranchia</taxon>
        <taxon>Heteroconchia</taxon>
        <taxon>Palaeoheterodonta</taxon>
        <taxon>Unionida</taxon>
        <taxon>Unionoidea</taxon>
        <taxon>Unionidae</taxon>
        <taxon>Ambleminae</taxon>
        <taxon>Lampsilini</taxon>
        <taxon>Potamilus</taxon>
    </lineage>
</organism>
<reference evidence="10" key="1">
    <citation type="journal article" date="2021" name="Genome Biol. Evol.">
        <title>A High-Quality Reference Genome for a Parasitic Bivalve with Doubly Uniparental Inheritance (Bivalvia: Unionida).</title>
        <authorList>
            <person name="Smith C.H."/>
        </authorList>
    </citation>
    <scope>NUCLEOTIDE SEQUENCE</scope>
    <source>
        <strain evidence="10">CHS0354</strain>
    </source>
</reference>
<dbReference type="InterPro" id="IPR012341">
    <property type="entry name" value="6hp_glycosidase-like_sf"/>
</dbReference>
<feature type="transmembrane region" description="Helical" evidence="8">
    <location>
        <begin position="587"/>
        <end position="606"/>
    </location>
</feature>
<evidence type="ECO:0000256" key="4">
    <source>
        <dbReference type="ARBA" id="ARBA00019905"/>
    </source>
</evidence>
<evidence type="ECO:0000256" key="5">
    <source>
        <dbReference type="ARBA" id="ARBA00022801"/>
    </source>
</evidence>
<keyword evidence="11" id="KW-1185">Reference proteome</keyword>
<dbReference type="Gene3D" id="1.50.10.10">
    <property type="match status" value="1"/>
</dbReference>
<evidence type="ECO:0000313" key="11">
    <source>
        <dbReference type="Proteomes" id="UP001195483"/>
    </source>
</evidence>
<dbReference type="AlphaFoldDB" id="A0AAE0SRU4"/>
<keyword evidence="6 7" id="KW-0326">Glycosidase</keyword>
<dbReference type="GO" id="GO:0004555">
    <property type="term" value="F:alpha,alpha-trehalase activity"/>
    <property type="evidence" value="ECO:0007669"/>
    <property type="project" value="UniProtKB-EC"/>
</dbReference>
<evidence type="ECO:0000313" key="10">
    <source>
        <dbReference type="EMBL" id="KAK3596892.1"/>
    </source>
</evidence>